<keyword evidence="2" id="KW-0677">Repeat</keyword>
<dbReference type="Pfam" id="PF01657">
    <property type="entry name" value="Stress-antifung"/>
    <property type="match status" value="1"/>
</dbReference>
<feature type="domain" description="Gnk2-homologous" evidence="3">
    <location>
        <begin position="1"/>
        <end position="79"/>
    </location>
</feature>
<protein>
    <recommendedName>
        <fullName evidence="3">Gnk2-homologous domain-containing protein</fullName>
    </recommendedName>
</protein>
<dbReference type="CDD" id="cd23509">
    <property type="entry name" value="Gnk2-like"/>
    <property type="match status" value="1"/>
</dbReference>
<dbReference type="Gene3D" id="3.30.430.20">
    <property type="entry name" value="Gnk2 domain, C-X8-C-X2-C motif"/>
    <property type="match status" value="1"/>
</dbReference>
<dbReference type="InterPro" id="IPR002902">
    <property type="entry name" value="GNK2"/>
</dbReference>
<accession>A0A7J9AVW5</accession>
<feature type="non-terminal residue" evidence="4">
    <location>
        <position position="1"/>
    </location>
</feature>
<dbReference type="AlphaFoldDB" id="A0A7J9AVW5"/>
<reference evidence="4 5" key="1">
    <citation type="journal article" date="2019" name="Genome Biol. Evol.">
        <title>Insights into the evolution of the New World diploid cottons (Gossypium, subgenus Houzingenia) based on genome sequencing.</title>
        <authorList>
            <person name="Grover C.E."/>
            <person name="Arick M.A. 2nd"/>
            <person name="Thrash A."/>
            <person name="Conover J.L."/>
            <person name="Sanders W.S."/>
            <person name="Peterson D.G."/>
            <person name="Frelichowski J.E."/>
            <person name="Scheffler J.A."/>
            <person name="Scheffler B.E."/>
            <person name="Wendel J.F."/>
        </authorList>
    </citation>
    <scope>NUCLEOTIDE SEQUENCE [LARGE SCALE GENOMIC DNA]</scope>
    <source>
        <strain evidence="4">4</strain>
        <tissue evidence="4">Leaf</tissue>
    </source>
</reference>
<evidence type="ECO:0000259" key="3">
    <source>
        <dbReference type="PROSITE" id="PS51473"/>
    </source>
</evidence>
<evidence type="ECO:0000313" key="4">
    <source>
        <dbReference type="EMBL" id="MBA0728217.1"/>
    </source>
</evidence>
<evidence type="ECO:0000256" key="2">
    <source>
        <dbReference type="ARBA" id="ARBA00022737"/>
    </source>
</evidence>
<keyword evidence="1" id="KW-0732">Signal</keyword>
<gene>
    <name evidence="4" type="ORF">Golax_001137</name>
</gene>
<comment type="caution">
    <text evidence="4">The sequence shown here is derived from an EMBL/GenBank/DDBJ whole genome shotgun (WGS) entry which is preliminary data.</text>
</comment>
<organism evidence="4 5">
    <name type="scientific">Gossypium laxum</name>
    <dbReference type="NCBI Taxonomy" id="34288"/>
    <lineage>
        <taxon>Eukaryota</taxon>
        <taxon>Viridiplantae</taxon>
        <taxon>Streptophyta</taxon>
        <taxon>Embryophyta</taxon>
        <taxon>Tracheophyta</taxon>
        <taxon>Spermatophyta</taxon>
        <taxon>Magnoliopsida</taxon>
        <taxon>eudicotyledons</taxon>
        <taxon>Gunneridae</taxon>
        <taxon>Pentapetalae</taxon>
        <taxon>rosids</taxon>
        <taxon>malvids</taxon>
        <taxon>Malvales</taxon>
        <taxon>Malvaceae</taxon>
        <taxon>Malvoideae</taxon>
        <taxon>Gossypium</taxon>
    </lineage>
</organism>
<dbReference type="PROSITE" id="PS51473">
    <property type="entry name" value="GNK2"/>
    <property type="match status" value="1"/>
</dbReference>
<proteinExistence type="predicted"/>
<dbReference type="InterPro" id="IPR038408">
    <property type="entry name" value="GNK2_sf"/>
</dbReference>
<name>A0A7J9AVW5_9ROSI</name>
<keyword evidence="5" id="KW-1185">Reference proteome</keyword>
<evidence type="ECO:0000313" key="5">
    <source>
        <dbReference type="Proteomes" id="UP000593574"/>
    </source>
</evidence>
<dbReference type="EMBL" id="JABEZV010000013">
    <property type="protein sequence ID" value="MBA0728217.1"/>
    <property type="molecule type" value="Genomic_DNA"/>
</dbReference>
<sequence>MQDLVSQPSQRAFSTATSNEYPNAINGLCQCRRDLSTSQCYSCVSNISKISESLWESSSSQGPSEWMLLKRFLYNVYGSSSSGRMEFENRRETSFNMVEEGVKS</sequence>
<dbReference type="Proteomes" id="UP000593574">
    <property type="component" value="Unassembled WGS sequence"/>
</dbReference>
<evidence type="ECO:0000256" key="1">
    <source>
        <dbReference type="ARBA" id="ARBA00022729"/>
    </source>
</evidence>